<name>A0ABV6QTJ9_9ACTN</name>
<dbReference type="SUPFAM" id="SSF46785">
    <property type="entry name" value="Winged helix' DNA-binding domain"/>
    <property type="match status" value="1"/>
</dbReference>
<dbReference type="Gene3D" id="1.10.10.10">
    <property type="entry name" value="Winged helix-like DNA-binding domain superfamily/Winged helix DNA-binding domain"/>
    <property type="match status" value="1"/>
</dbReference>
<protein>
    <submittedName>
        <fullName evidence="1">Helix-turn-helix domain-containing protein</fullName>
    </submittedName>
</protein>
<organism evidence="1 2">
    <name type="scientific">Kribbella deserti</name>
    <dbReference type="NCBI Taxonomy" id="1926257"/>
    <lineage>
        <taxon>Bacteria</taxon>
        <taxon>Bacillati</taxon>
        <taxon>Actinomycetota</taxon>
        <taxon>Actinomycetes</taxon>
        <taxon>Propionibacteriales</taxon>
        <taxon>Kribbellaceae</taxon>
        <taxon>Kribbella</taxon>
    </lineage>
</organism>
<dbReference type="Proteomes" id="UP001589890">
    <property type="component" value="Unassembled WGS sequence"/>
</dbReference>
<reference evidence="1 2" key="1">
    <citation type="submission" date="2024-09" db="EMBL/GenBank/DDBJ databases">
        <authorList>
            <person name="Sun Q."/>
            <person name="Mori K."/>
        </authorList>
    </citation>
    <scope>NUCLEOTIDE SEQUENCE [LARGE SCALE GENOMIC DNA]</scope>
    <source>
        <strain evidence="1 2">CGMCC 1.15906</strain>
    </source>
</reference>
<evidence type="ECO:0000313" key="2">
    <source>
        <dbReference type="Proteomes" id="UP001589890"/>
    </source>
</evidence>
<dbReference type="EMBL" id="JBHLTC010000036">
    <property type="protein sequence ID" value="MFC0627961.1"/>
    <property type="molecule type" value="Genomic_DNA"/>
</dbReference>
<dbReference type="InterPro" id="IPR036388">
    <property type="entry name" value="WH-like_DNA-bd_sf"/>
</dbReference>
<keyword evidence="2" id="KW-1185">Reference proteome</keyword>
<proteinExistence type="predicted"/>
<dbReference type="Gene3D" id="6.10.140.2180">
    <property type="match status" value="1"/>
</dbReference>
<gene>
    <name evidence="1" type="ORF">ACFFGN_28065</name>
</gene>
<comment type="caution">
    <text evidence="1">The sequence shown here is derived from an EMBL/GenBank/DDBJ whole genome shotgun (WGS) entry which is preliminary data.</text>
</comment>
<dbReference type="InterPro" id="IPR036390">
    <property type="entry name" value="WH_DNA-bd_sf"/>
</dbReference>
<evidence type="ECO:0000313" key="1">
    <source>
        <dbReference type="EMBL" id="MFC0627961.1"/>
    </source>
</evidence>
<sequence>MAQSVADVVMHPVRLRIIQQLGGRELTTAQLRDALPDIAQATLYRHVAALVDAQIVAVVGERKVRGTIERTLALGERVARADLAELRAMDDSQLRSSFLTFLGHVGGTFDRFLASGDRELRDYLGFGQTQLYVNAEDLPVIQAGLAEVLAPYLTDSGGGRRRVSLSSALIPDPADS</sequence>
<dbReference type="RefSeq" id="WP_380053284.1">
    <property type="nucleotide sequence ID" value="NZ_JBHLTC010000036.1"/>
</dbReference>
<dbReference type="InterPro" id="IPR011991">
    <property type="entry name" value="ArsR-like_HTH"/>
</dbReference>
<dbReference type="Pfam" id="PF12840">
    <property type="entry name" value="HTH_20"/>
    <property type="match status" value="1"/>
</dbReference>
<dbReference type="CDD" id="cd00090">
    <property type="entry name" value="HTH_ARSR"/>
    <property type="match status" value="1"/>
</dbReference>
<accession>A0ABV6QTJ9</accession>